<dbReference type="PANTHER" id="PTHR36435:SF1">
    <property type="entry name" value="CAAX AMINO TERMINAL PROTEASE FAMILY PROTEIN"/>
    <property type="match status" value="1"/>
</dbReference>
<dbReference type="PANTHER" id="PTHR36435">
    <property type="entry name" value="SLR1288 PROTEIN"/>
    <property type="match status" value="1"/>
</dbReference>
<feature type="transmembrane region" description="Helical" evidence="1">
    <location>
        <begin position="154"/>
        <end position="173"/>
    </location>
</feature>
<evidence type="ECO:0000256" key="1">
    <source>
        <dbReference type="SAM" id="Phobius"/>
    </source>
</evidence>
<dbReference type="InterPro" id="IPR052710">
    <property type="entry name" value="CAAX_protease"/>
</dbReference>
<protein>
    <submittedName>
        <fullName evidence="3">Membrane protease YdiL (CAAX protease family)</fullName>
    </submittedName>
</protein>
<organism evidence="3 4">
    <name type="scientific">Aminicella lysinilytica</name>
    <dbReference type="NCBI Taxonomy" id="433323"/>
    <lineage>
        <taxon>Bacteria</taxon>
        <taxon>Bacillati</taxon>
        <taxon>Bacillota</taxon>
        <taxon>Clostridia</taxon>
        <taxon>Peptostreptococcales</taxon>
        <taxon>Anaerovoracaceae</taxon>
        <taxon>Aminicella</taxon>
    </lineage>
</organism>
<gene>
    <name evidence="3" type="ORF">EV211_12120</name>
</gene>
<dbReference type="GO" id="GO:0006508">
    <property type="term" value="P:proteolysis"/>
    <property type="evidence" value="ECO:0007669"/>
    <property type="project" value="UniProtKB-KW"/>
</dbReference>
<feature type="domain" description="CAAX prenyl protease 2/Lysostaphin resistance protein A-like" evidence="2">
    <location>
        <begin position="129"/>
        <end position="215"/>
    </location>
</feature>
<feature type="transmembrane region" description="Helical" evidence="1">
    <location>
        <begin position="86"/>
        <end position="108"/>
    </location>
</feature>
<keyword evidence="4" id="KW-1185">Reference proteome</keyword>
<keyword evidence="3" id="KW-0645">Protease</keyword>
<keyword evidence="3" id="KW-0378">Hydrolase</keyword>
<feature type="transmembrane region" description="Helical" evidence="1">
    <location>
        <begin position="12"/>
        <end position="34"/>
    </location>
</feature>
<evidence type="ECO:0000313" key="3">
    <source>
        <dbReference type="EMBL" id="TDP54568.1"/>
    </source>
</evidence>
<name>A0A4R6Q068_9FIRM</name>
<keyword evidence="1" id="KW-0812">Transmembrane</keyword>
<keyword evidence="1" id="KW-1133">Transmembrane helix</keyword>
<feature type="transmembrane region" description="Helical" evidence="1">
    <location>
        <begin position="202"/>
        <end position="219"/>
    </location>
</feature>
<proteinExistence type="predicted"/>
<feature type="transmembrane region" description="Helical" evidence="1">
    <location>
        <begin position="46"/>
        <end position="66"/>
    </location>
</feature>
<dbReference type="InterPro" id="IPR003675">
    <property type="entry name" value="Rce1/LyrA-like_dom"/>
</dbReference>
<dbReference type="GO" id="GO:0004175">
    <property type="term" value="F:endopeptidase activity"/>
    <property type="evidence" value="ECO:0007669"/>
    <property type="project" value="UniProtKB-ARBA"/>
</dbReference>
<evidence type="ECO:0000259" key="2">
    <source>
        <dbReference type="Pfam" id="PF02517"/>
    </source>
</evidence>
<feature type="transmembrane region" description="Helical" evidence="1">
    <location>
        <begin position="231"/>
        <end position="251"/>
    </location>
</feature>
<dbReference type="GO" id="GO:0080120">
    <property type="term" value="P:CAAX-box protein maturation"/>
    <property type="evidence" value="ECO:0007669"/>
    <property type="project" value="UniProtKB-ARBA"/>
</dbReference>
<dbReference type="AlphaFoldDB" id="A0A4R6Q068"/>
<accession>A0A4R6Q068</accession>
<evidence type="ECO:0000313" key="4">
    <source>
        <dbReference type="Proteomes" id="UP000295500"/>
    </source>
</evidence>
<dbReference type="OrthoDB" id="9782250at2"/>
<feature type="transmembrane region" description="Helical" evidence="1">
    <location>
        <begin position="179"/>
        <end position="195"/>
    </location>
</feature>
<comment type="caution">
    <text evidence="3">The sequence shown here is derived from an EMBL/GenBank/DDBJ whole genome shotgun (WGS) entry which is preliminary data.</text>
</comment>
<sequence>MGKIDDRKCLTIIVEVVVIYLVTFALGAMALMPALTAATDMSTNSVTVISSLAVDAVLIVVFLLLFKDLDPFGGKPGISVRHETPFIVAGLVSFLLLGILTGTILAGLMPENYSEYSSAFGLGTGNMGIIEILWLVVAAPVAEEIMCRGVVFKAVRSGHGFWLAAIISSLLWAVIHMDLIQGISTFILGLLLALLMEKFGSLWVCIGAHMLNNVIAILPSDVFTLPNELKYRVIMAVAVTVVVLALTRALAVHKTDVPDADTGISII</sequence>
<dbReference type="RefSeq" id="WP_133528634.1">
    <property type="nucleotide sequence ID" value="NZ_SNXO01000021.1"/>
</dbReference>
<keyword evidence="1" id="KW-0472">Membrane</keyword>
<reference evidence="3 4" key="1">
    <citation type="submission" date="2019-03" db="EMBL/GenBank/DDBJ databases">
        <title>Genomic Encyclopedia of Type Strains, Phase IV (KMG-IV): sequencing the most valuable type-strain genomes for metagenomic binning, comparative biology and taxonomic classification.</title>
        <authorList>
            <person name="Goeker M."/>
        </authorList>
    </citation>
    <scope>NUCLEOTIDE SEQUENCE [LARGE SCALE GENOMIC DNA]</scope>
    <source>
        <strain evidence="3 4">DSM 28287</strain>
    </source>
</reference>
<dbReference type="Pfam" id="PF02517">
    <property type="entry name" value="Rce1-like"/>
    <property type="match status" value="1"/>
</dbReference>
<dbReference type="EMBL" id="SNXO01000021">
    <property type="protein sequence ID" value="TDP54568.1"/>
    <property type="molecule type" value="Genomic_DNA"/>
</dbReference>
<feature type="transmembrane region" description="Helical" evidence="1">
    <location>
        <begin position="120"/>
        <end position="142"/>
    </location>
</feature>
<dbReference type="Proteomes" id="UP000295500">
    <property type="component" value="Unassembled WGS sequence"/>
</dbReference>